<comment type="caution">
    <text evidence="1">The sequence shown here is derived from an EMBL/GenBank/DDBJ whole genome shotgun (WGS) entry which is preliminary data.</text>
</comment>
<gene>
    <name evidence="1" type="ORF">BaRGS_00001808</name>
</gene>
<dbReference type="AlphaFoldDB" id="A0ABD0M5N2"/>
<evidence type="ECO:0000313" key="2">
    <source>
        <dbReference type="Proteomes" id="UP001519460"/>
    </source>
</evidence>
<reference evidence="1 2" key="1">
    <citation type="journal article" date="2023" name="Sci. Data">
        <title>Genome assembly of the Korean intertidal mud-creeper Batillaria attramentaria.</title>
        <authorList>
            <person name="Patra A.K."/>
            <person name="Ho P.T."/>
            <person name="Jun S."/>
            <person name="Lee S.J."/>
            <person name="Kim Y."/>
            <person name="Won Y.J."/>
        </authorList>
    </citation>
    <scope>NUCLEOTIDE SEQUENCE [LARGE SCALE GENOMIC DNA]</scope>
    <source>
        <strain evidence="1">Wonlab-2016</strain>
    </source>
</reference>
<evidence type="ECO:0000313" key="1">
    <source>
        <dbReference type="EMBL" id="KAK7506957.1"/>
    </source>
</evidence>
<dbReference type="EMBL" id="JACVVK020000005">
    <property type="protein sequence ID" value="KAK7506957.1"/>
    <property type="molecule type" value="Genomic_DNA"/>
</dbReference>
<keyword evidence="2" id="KW-1185">Reference proteome</keyword>
<sequence>MSRLLYSITEWATSSDIPQLCGQYQVYGQRVKRQHICDYHTAVTRTLLSSPPQTGQADFLSSHYIRASTERLKTAGNIVLMWWWKSMTFTLFVCGHVWCRIL</sequence>
<dbReference type="Proteomes" id="UP001519460">
    <property type="component" value="Unassembled WGS sequence"/>
</dbReference>
<organism evidence="1 2">
    <name type="scientific">Batillaria attramentaria</name>
    <dbReference type="NCBI Taxonomy" id="370345"/>
    <lineage>
        <taxon>Eukaryota</taxon>
        <taxon>Metazoa</taxon>
        <taxon>Spiralia</taxon>
        <taxon>Lophotrochozoa</taxon>
        <taxon>Mollusca</taxon>
        <taxon>Gastropoda</taxon>
        <taxon>Caenogastropoda</taxon>
        <taxon>Sorbeoconcha</taxon>
        <taxon>Cerithioidea</taxon>
        <taxon>Batillariidae</taxon>
        <taxon>Batillaria</taxon>
    </lineage>
</organism>
<name>A0ABD0M5N2_9CAEN</name>
<protein>
    <submittedName>
        <fullName evidence="1">Uncharacterized protein</fullName>
    </submittedName>
</protein>
<accession>A0ABD0M5N2</accession>
<proteinExistence type="predicted"/>